<dbReference type="AlphaFoldDB" id="A0A1B6C9C7"/>
<evidence type="ECO:0000313" key="1">
    <source>
        <dbReference type="EMBL" id="JAS10082.1"/>
    </source>
</evidence>
<protein>
    <submittedName>
        <fullName evidence="1">Uncharacterized protein</fullName>
    </submittedName>
</protein>
<gene>
    <name evidence="1" type="ORF">g.1277</name>
</gene>
<proteinExistence type="predicted"/>
<accession>A0A1B6C9C7</accession>
<dbReference type="EMBL" id="GEDC01027216">
    <property type="protein sequence ID" value="JAS10082.1"/>
    <property type="molecule type" value="Transcribed_RNA"/>
</dbReference>
<sequence>VGIASFLYRKYGSQRLVDVLSSLGYCSSYSEATRFEVSSIMQPPMAFNKNAFTQMVYDNADFNVLMIDGFNTFHSMGGIQCVTPKPAVVPSRHINRLIDMPSAETTGKIGTV</sequence>
<feature type="non-terminal residue" evidence="1">
    <location>
        <position position="112"/>
    </location>
</feature>
<organism evidence="1">
    <name type="scientific">Clastoptera arizonana</name>
    <name type="common">Arizona spittle bug</name>
    <dbReference type="NCBI Taxonomy" id="38151"/>
    <lineage>
        <taxon>Eukaryota</taxon>
        <taxon>Metazoa</taxon>
        <taxon>Ecdysozoa</taxon>
        <taxon>Arthropoda</taxon>
        <taxon>Hexapoda</taxon>
        <taxon>Insecta</taxon>
        <taxon>Pterygota</taxon>
        <taxon>Neoptera</taxon>
        <taxon>Paraneoptera</taxon>
        <taxon>Hemiptera</taxon>
        <taxon>Auchenorrhyncha</taxon>
        <taxon>Cercopoidea</taxon>
        <taxon>Clastopteridae</taxon>
        <taxon>Clastoptera</taxon>
    </lineage>
</organism>
<reference evidence="1" key="1">
    <citation type="submission" date="2015-12" db="EMBL/GenBank/DDBJ databases">
        <title>De novo transcriptome assembly of four potential Pierce s Disease insect vectors from Arizona vineyards.</title>
        <authorList>
            <person name="Tassone E.E."/>
        </authorList>
    </citation>
    <scope>NUCLEOTIDE SEQUENCE</scope>
</reference>
<name>A0A1B6C9C7_9HEMI</name>
<feature type="non-terminal residue" evidence="1">
    <location>
        <position position="1"/>
    </location>
</feature>